<keyword evidence="1" id="KW-0645">Protease</keyword>
<evidence type="ECO:0000313" key="1">
    <source>
        <dbReference type="EMBL" id="AEX61458.1"/>
    </source>
</evidence>
<gene>
    <name evidence="1" type="ORF">c7_L394</name>
</gene>
<accession>H2EAN5</accession>
<keyword evidence="1" id="KW-0378">Hydrolase</keyword>
<protein>
    <submittedName>
        <fullName evidence="1">Lon protease-like protein</fullName>
    </submittedName>
</protein>
<dbReference type="GO" id="GO:0008233">
    <property type="term" value="F:peptidase activity"/>
    <property type="evidence" value="ECO:0007669"/>
    <property type="project" value="UniProtKB-KW"/>
</dbReference>
<name>H2EAN5_9VIRU</name>
<organism evidence="1">
    <name type="scientific">Megavirus courdo7</name>
    <dbReference type="NCBI Taxonomy" id="1128135"/>
    <lineage>
        <taxon>Viruses</taxon>
        <taxon>Varidnaviria</taxon>
        <taxon>Bamfordvirae</taxon>
        <taxon>Nucleocytoviricota</taxon>
        <taxon>Megaviricetes</taxon>
        <taxon>Imitervirales</taxon>
        <taxon>Mimiviridae</taxon>
        <taxon>Megamimivirinae</taxon>
        <taxon>Megavirus</taxon>
    </lineage>
</organism>
<sequence length="178" mass="21458">MANNDSGIRDIKNQHLKFFYKKYTEHIIYFEKHIAKIYDHWVIDINSRNYILQKLDNLIRQMIKIYNNNLLEIYKQHGGNPSGSNSNLEYFYKNTPYYNIYQSIFSANCIEYGVKKNPFDETRQELILLAKDNGYYNMSSFIDMYFNTKSIKFVNYQDNELFELYDKVFVPLNILVKK</sequence>
<dbReference type="EMBL" id="JN885991">
    <property type="protein sequence ID" value="AEX61458.1"/>
    <property type="molecule type" value="Genomic_DNA"/>
</dbReference>
<dbReference type="GO" id="GO:0006508">
    <property type="term" value="P:proteolysis"/>
    <property type="evidence" value="ECO:0007669"/>
    <property type="project" value="UniProtKB-KW"/>
</dbReference>
<proteinExistence type="predicted"/>
<reference evidence="1" key="1">
    <citation type="submission" date="2011-10" db="EMBL/GenBank/DDBJ databases">
        <title>Provirophages and transpovirons: unique mobilome of giant viruses.</title>
        <authorList>
            <person name="Desnues C."/>
            <person name="LaScola B."/>
            <person name="Yutin N."/>
            <person name="Fournous G."/>
            <person name="Koonin E."/>
            <person name="Raoult D."/>
        </authorList>
    </citation>
    <scope>NUCLEOTIDE SEQUENCE</scope>
    <source>
        <strain evidence="1">Mv13-c7</strain>
    </source>
</reference>